<feature type="region of interest" description="Disordered" evidence="4">
    <location>
        <begin position="91"/>
        <end position="128"/>
    </location>
</feature>
<feature type="signal peptide" evidence="5">
    <location>
        <begin position="1"/>
        <end position="19"/>
    </location>
</feature>
<reference evidence="7" key="1">
    <citation type="submission" date="2017-09" db="EMBL/GenBank/DDBJ databases">
        <title>Contemporary evolution of a Lepidopteran species, Heliothis virescens, in response to modern agricultural practices.</title>
        <authorList>
            <person name="Fritz M.L."/>
            <person name="Deyonke A.M."/>
            <person name="Papanicolaou A."/>
            <person name="Micinski S."/>
            <person name="Westbrook J."/>
            <person name="Gould F."/>
        </authorList>
    </citation>
    <scope>NUCLEOTIDE SEQUENCE [LARGE SCALE GENOMIC DNA]</scope>
    <source>
        <strain evidence="7">HvINT-</strain>
        <tissue evidence="7">Whole body</tissue>
    </source>
</reference>
<organism evidence="7">
    <name type="scientific">Heliothis virescens</name>
    <name type="common">Tobacco budworm moth</name>
    <dbReference type="NCBI Taxonomy" id="7102"/>
    <lineage>
        <taxon>Eukaryota</taxon>
        <taxon>Metazoa</taxon>
        <taxon>Ecdysozoa</taxon>
        <taxon>Arthropoda</taxon>
        <taxon>Hexapoda</taxon>
        <taxon>Insecta</taxon>
        <taxon>Pterygota</taxon>
        <taxon>Neoptera</taxon>
        <taxon>Endopterygota</taxon>
        <taxon>Lepidoptera</taxon>
        <taxon>Glossata</taxon>
        <taxon>Ditrysia</taxon>
        <taxon>Noctuoidea</taxon>
        <taxon>Noctuidae</taxon>
        <taxon>Heliothinae</taxon>
        <taxon>Heliothis</taxon>
    </lineage>
</organism>
<gene>
    <name evidence="7" type="ORF">B5V51_1266</name>
</gene>
<sequence>MFIVTVCFSFVLNWNTVLSCWSDGSYYQWHQQAATQFPHAALVSGAVPPLNLSQEKKHINRLIISAWNGWTPPPQVQKEWKEWREAFKNKTKMENSDWANDDNRDRLQQERGPNSGWPKADGWQGLGEGRGGVPIPPWAYTPKESGKPMACMQGPRKGTCKKKENVWGYNPYTDACETYLYSGCGGSKNNFKTKLLCEQFCTLPDPPTCGDDSGIVKDYSNIYDP</sequence>
<dbReference type="Gene3D" id="4.10.410.10">
    <property type="entry name" value="Pancreatic trypsin inhibitor Kunitz domain"/>
    <property type="match status" value="1"/>
</dbReference>
<proteinExistence type="predicted"/>
<evidence type="ECO:0000256" key="5">
    <source>
        <dbReference type="SAM" id="SignalP"/>
    </source>
</evidence>
<dbReference type="SUPFAM" id="SSF57362">
    <property type="entry name" value="BPTI-like"/>
    <property type="match status" value="1"/>
</dbReference>
<feature type="domain" description="BPTI/Kunitz inhibitor" evidence="6">
    <location>
        <begin position="151"/>
        <end position="201"/>
    </location>
</feature>
<dbReference type="Pfam" id="PF00014">
    <property type="entry name" value="Kunitz_BPTI"/>
    <property type="match status" value="1"/>
</dbReference>
<keyword evidence="1" id="KW-0646">Protease inhibitor</keyword>
<dbReference type="SMART" id="SM00131">
    <property type="entry name" value="KU"/>
    <property type="match status" value="1"/>
</dbReference>
<feature type="compositionally biased region" description="Basic and acidic residues" evidence="4">
    <location>
        <begin position="91"/>
        <end position="109"/>
    </location>
</feature>
<keyword evidence="5" id="KW-0732">Signal</keyword>
<evidence type="ECO:0000313" key="7">
    <source>
        <dbReference type="EMBL" id="PCG79302.1"/>
    </source>
</evidence>
<comment type="caution">
    <text evidence="7">The sequence shown here is derived from an EMBL/GenBank/DDBJ whole genome shotgun (WGS) entry which is preliminary data.</text>
</comment>
<dbReference type="PRINTS" id="PR00759">
    <property type="entry name" value="BASICPTASE"/>
</dbReference>
<dbReference type="InterPro" id="IPR036880">
    <property type="entry name" value="Kunitz_BPTI_sf"/>
</dbReference>
<evidence type="ECO:0000256" key="2">
    <source>
        <dbReference type="ARBA" id="ARBA00022900"/>
    </source>
</evidence>
<dbReference type="CDD" id="cd00109">
    <property type="entry name" value="Kunitz-type"/>
    <property type="match status" value="1"/>
</dbReference>
<evidence type="ECO:0000256" key="3">
    <source>
        <dbReference type="ARBA" id="ARBA00023157"/>
    </source>
</evidence>
<dbReference type="InterPro" id="IPR002223">
    <property type="entry name" value="Kunitz_BPTI"/>
</dbReference>
<dbReference type="PANTHER" id="PTHR10083">
    <property type="entry name" value="KUNITZ-TYPE PROTEASE INHIBITOR-RELATED"/>
    <property type="match status" value="1"/>
</dbReference>
<protein>
    <recommendedName>
        <fullName evidence="6">BPTI/Kunitz inhibitor domain-containing protein</fullName>
    </recommendedName>
</protein>
<keyword evidence="2" id="KW-0722">Serine protease inhibitor</keyword>
<dbReference type="AlphaFoldDB" id="A0A2A4K6K6"/>
<evidence type="ECO:0000259" key="6">
    <source>
        <dbReference type="PROSITE" id="PS50279"/>
    </source>
</evidence>
<dbReference type="PANTHER" id="PTHR10083:SF374">
    <property type="entry name" value="BPTI_KUNITZ INHIBITOR DOMAIN-CONTAINING PROTEIN"/>
    <property type="match status" value="1"/>
</dbReference>
<dbReference type="GO" id="GO:0004867">
    <property type="term" value="F:serine-type endopeptidase inhibitor activity"/>
    <property type="evidence" value="ECO:0007669"/>
    <property type="project" value="UniProtKB-KW"/>
</dbReference>
<dbReference type="EMBL" id="NWSH01000125">
    <property type="protein sequence ID" value="PCG79302.1"/>
    <property type="molecule type" value="Genomic_DNA"/>
</dbReference>
<dbReference type="InterPro" id="IPR050098">
    <property type="entry name" value="TFPI/VKTCI-like"/>
</dbReference>
<keyword evidence="3" id="KW-1015">Disulfide bond</keyword>
<dbReference type="PROSITE" id="PS50279">
    <property type="entry name" value="BPTI_KUNITZ_2"/>
    <property type="match status" value="1"/>
</dbReference>
<evidence type="ECO:0000256" key="4">
    <source>
        <dbReference type="SAM" id="MobiDB-lite"/>
    </source>
</evidence>
<accession>A0A2A4K6K6</accession>
<name>A0A2A4K6K6_HELVI</name>
<dbReference type="STRING" id="7102.A0A2A4K6K6"/>
<dbReference type="GO" id="GO:0005615">
    <property type="term" value="C:extracellular space"/>
    <property type="evidence" value="ECO:0007669"/>
    <property type="project" value="TreeGrafter"/>
</dbReference>
<evidence type="ECO:0000256" key="1">
    <source>
        <dbReference type="ARBA" id="ARBA00022690"/>
    </source>
</evidence>
<feature type="chain" id="PRO_5012178501" description="BPTI/Kunitz inhibitor domain-containing protein" evidence="5">
    <location>
        <begin position="20"/>
        <end position="225"/>
    </location>
</feature>